<evidence type="ECO:0008006" key="3">
    <source>
        <dbReference type="Google" id="ProtNLM"/>
    </source>
</evidence>
<organism evidence="1 2">
    <name type="scientific">Gimesia maris</name>
    <dbReference type="NCBI Taxonomy" id="122"/>
    <lineage>
        <taxon>Bacteria</taxon>
        <taxon>Pseudomonadati</taxon>
        <taxon>Planctomycetota</taxon>
        <taxon>Planctomycetia</taxon>
        <taxon>Planctomycetales</taxon>
        <taxon>Planctomycetaceae</taxon>
        <taxon>Gimesia</taxon>
    </lineage>
</organism>
<sequence>MQEDHLILNENQIFVWIESNVPQGSLKQSHLWLPELCPEAESVEWFSFRADRWNEFSRRYRSKLSNMQELCEKLRCLAHQSLLTLVYRRGTPACNIAMIIEKHLVQLECQHRWEAGLMIGGYTTPVKSEIEALGGLWFNNHKTWMMPDEKSWRSIINLLPGDF</sequence>
<dbReference type="RefSeq" id="WP_157158944.1">
    <property type="nucleotide sequence ID" value="NZ_CP042910.1"/>
</dbReference>
<keyword evidence="2" id="KW-1185">Reference proteome</keyword>
<accession>A0ABX5YH92</accession>
<name>A0ABX5YH92_9PLAN</name>
<gene>
    <name evidence="1" type="ORF">GmarT_09250</name>
</gene>
<proteinExistence type="predicted"/>
<dbReference type="EMBL" id="CP042910">
    <property type="protein sequence ID" value="QEG15087.1"/>
    <property type="molecule type" value="Genomic_DNA"/>
</dbReference>
<dbReference type="Pfam" id="PF04343">
    <property type="entry name" value="DUF488"/>
    <property type="match status" value="1"/>
</dbReference>
<dbReference type="Proteomes" id="UP000322887">
    <property type="component" value="Chromosome"/>
</dbReference>
<dbReference type="InterPro" id="IPR007438">
    <property type="entry name" value="DUF488"/>
</dbReference>
<reference evidence="1 2" key="1">
    <citation type="submission" date="2019-08" db="EMBL/GenBank/DDBJ databases">
        <title>Deep-cultivation of Planctomycetes and their phenomic and genomic characterization uncovers novel biology.</title>
        <authorList>
            <person name="Wiegand S."/>
            <person name="Jogler M."/>
            <person name="Boedeker C."/>
            <person name="Pinto D."/>
            <person name="Vollmers J."/>
            <person name="Rivas-Marin E."/>
            <person name="Kohn T."/>
            <person name="Peeters S.H."/>
            <person name="Heuer A."/>
            <person name="Rast P."/>
            <person name="Oberbeckmann S."/>
            <person name="Bunk B."/>
            <person name="Jeske O."/>
            <person name="Meyerdierks A."/>
            <person name="Storesund J.E."/>
            <person name="Kallscheuer N."/>
            <person name="Luecker S."/>
            <person name="Lage O.M."/>
            <person name="Pohl T."/>
            <person name="Merkel B.J."/>
            <person name="Hornburger P."/>
            <person name="Mueller R.-W."/>
            <person name="Bruemmer F."/>
            <person name="Labrenz M."/>
            <person name="Spormann A.M."/>
            <person name="Op den Camp H."/>
            <person name="Overmann J."/>
            <person name="Amann R."/>
            <person name="Jetten M.S.M."/>
            <person name="Mascher T."/>
            <person name="Medema M.H."/>
            <person name="Devos D.P."/>
            <person name="Kaster A.-K."/>
            <person name="Ovreas L."/>
            <person name="Rohde M."/>
            <person name="Galperin M.Y."/>
            <person name="Jogler C."/>
        </authorList>
    </citation>
    <scope>NUCLEOTIDE SEQUENCE [LARGE SCALE GENOMIC DNA]</scope>
    <source>
        <strain evidence="1 2">DSM 8797</strain>
    </source>
</reference>
<dbReference type="GeneID" id="98645584"/>
<protein>
    <recommendedName>
        <fullName evidence="3">DUF488 domain-containing protein</fullName>
    </recommendedName>
</protein>
<evidence type="ECO:0000313" key="1">
    <source>
        <dbReference type="EMBL" id="QEG15087.1"/>
    </source>
</evidence>
<evidence type="ECO:0000313" key="2">
    <source>
        <dbReference type="Proteomes" id="UP000322887"/>
    </source>
</evidence>